<sequence>MATSKAKRSAAAKKAARTRKRNAAKA</sequence>
<proteinExistence type="predicted"/>
<organism evidence="2">
    <name type="scientific">marine metagenome</name>
    <dbReference type="NCBI Taxonomy" id="408172"/>
    <lineage>
        <taxon>unclassified sequences</taxon>
        <taxon>metagenomes</taxon>
        <taxon>ecological metagenomes</taxon>
    </lineage>
</organism>
<evidence type="ECO:0000256" key="1">
    <source>
        <dbReference type="SAM" id="MobiDB-lite"/>
    </source>
</evidence>
<feature type="non-terminal residue" evidence="2">
    <location>
        <position position="26"/>
    </location>
</feature>
<accession>A0A382TXM3</accession>
<evidence type="ECO:0000313" key="2">
    <source>
        <dbReference type="EMBL" id="SVD26820.1"/>
    </source>
</evidence>
<protein>
    <submittedName>
        <fullName evidence="2">Uncharacterized protein</fullName>
    </submittedName>
</protein>
<reference evidence="2" key="1">
    <citation type="submission" date="2018-05" db="EMBL/GenBank/DDBJ databases">
        <authorList>
            <person name="Lanie J.A."/>
            <person name="Ng W.-L."/>
            <person name="Kazmierczak K.M."/>
            <person name="Andrzejewski T.M."/>
            <person name="Davidsen T.M."/>
            <person name="Wayne K.J."/>
            <person name="Tettelin H."/>
            <person name="Glass J.I."/>
            <person name="Rusch D."/>
            <person name="Podicherti R."/>
            <person name="Tsui H.-C.T."/>
            <person name="Winkler M.E."/>
        </authorList>
    </citation>
    <scope>NUCLEOTIDE SEQUENCE</scope>
</reference>
<dbReference type="EMBL" id="UINC01139958">
    <property type="protein sequence ID" value="SVD26820.1"/>
    <property type="molecule type" value="Genomic_DNA"/>
</dbReference>
<dbReference type="AlphaFoldDB" id="A0A382TXM3"/>
<feature type="region of interest" description="Disordered" evidence="1">
    <location>
        <begin position="1"/>
        <end position="26"/>
    </location>
</feature>
<name>A0A382TXM3_9ZZZZ</name>
<gene>
    <name evidence="2" type="ORF">METZ01_LOCUS379674</name>
</gene>